<dbReference type="Gene3D" id="1.20.1250.20">
    <property type="entry name" value="MFS general substrate transporter like domains"/>
    <property type="match status" value="1"/>
</dbReference>
<keyword evidence="4" id="KW-1003">Cell membrane</keyword>
<evidence type="ECO:0000256" key="8">
    <source>
        <dbReference type="SAM" id="Phobius"/>
    </source>
</evidence>
<comment type="caution">
    <text evidence="10">The sequence shown here is derived from an EMBL/GenBank/DDBJ whole genome shotgun (WGS) entry which is preliminary data.</text>
</comment>
<reference evidence="10 11" key="1">
    <citation type="submission" date="2014-02" db="EMBL/GenBank/DDBJ databases">
        <title>Whole genome sequence of Sphingobium chlorophenolicum NBRC 16172.</title>
        <authorList>
            <person name="Gan H.M."/>
            <person name="Gan H.Y."/>
            <person name="Chew T.H."/>
            <person name="Savka M.A."/>
        </authorList>
    </citation>
    <scope>NUCLEOTIDE SEQUENCE [LARGE SCALE GENOMIC DNA]</scope>
    <source>
        <strain evidence="10 11">NBRC 16172</strain>
    </source>
</reference>
<feature type="transmembrane region" description="Helical" evidence="8">
    <location>
        <begin position="85"/>
        <end position="108"/>
    </location>
</feature>
<dbReference type="InterPro" id="IPR036259">
    <property type="entry name" value="MFS_trans_sf"/>
</dbReference>
<feature type="transmembrane region" description="Helical" evidence="8">
    <location>
        <begin position="371"/>
        <end position="393"/>
    </location>
</feature>
<dbReference type="PROSITE" id="PS50850">
    <property type="entry name" value="MFS"/>
    <property type="match status" value="1"/>
</dbReference>
<dbReference type="SUPFAM" id="SSF103473">
    <property type="entry name" value="MFS general substrate transporter"/>
    <property type="match status" value="1"/>
</dbReference>
<feature type="transmembrane region" description="Helical" evidence="8">
    <location>
        <begin position="114"/>
        <end position="133"/>
    </location>
</feature>
<evidence type="ECO:0000256" key="6">
    <source>
        <dbReference type="ARBA" id="ARBA00022989"/>
    </source>
</evidence>
<evidence type="ECO:0000313" key="10">
    <source>
        <dbReference type="EMBL" id="KEQ51486.1"/>
    </source>
</evidence>
<evidence type="ECO:0000256" key="5">
    <source>
        <dbReference type="ARBA" id="ARBA00022692"/>
    </source>
</evidence>
<feature type="transmembrane region" description="Helical" evidence="8">
    <location>
        <begin position="339"/>
        <end position="359"/>
    </location>
</feature>
<dbReference type="GO" id="GO:0022857">
    <property type="term" value="F:transmembrane transporter activity"/>
    <property type="evidence" value="ECO:0007669"/>
    <property type="project" value="InterPro"/>
</dbReference>
<keyword evidence="7 8" id="KW-0472">Membrane</keyword>
<keyword evidence="3" id="KW-0813">Transport</keyword>
<gene>
    <name evidence="10" type="ORF">BV95_04236</name>
</gene>
<evidence type="ECO:0000256" key="1">
    <source>
        <dbReference type="ARBA" id="ARBA00004651"/>
    </source>
</evidence>
<dbReference type="Proteomes" id="UP000028411">
    <property type="component" value="Unassembled WGS sequence"/>
</dbReference>
<dbReference type="InterPro" id="IPR004638">
    <property type="entry name" value="EmrB-like"/>
</dbReference>
<dbReference type="RefSeq" id="WP_037456849.1">
    <property type="nucleotide sequence ID" value="NZ_JFHR01000081.1"/>
</dbReference>
<dbReference type="PANTHER" id="PTHR42718">
    <property type="entry name" value="MAJOR FACILITATOR SUPERFAMILY MULTIDRUG TRANSPORTER MFSC"/>
    <property type="match status" value="1"/>
</dbReference>
<evidence type="ECO:0000256" key="2">
    <source>
        <dbReference type="ARBA" id="ARBA00008537"/>
    </source>
</evidence>
<evidence type="ECO:0000259" key="9">
    <source>
        <dbReference type="PROSITE" id="PS50850"/>
    </source>
</evidence>
<dbReference type="NCBIfam" id="TIGR00711">
    <property type="entry name" value="efflux_EmrB"/>
    <property type="match status" value="1"/>
</dbReference>
<feature type="transmembrane region" description="Helical" evidence="8">
    <location>
        <begin position="239"/>
        <end position="255"/>
    </location>
</feature>
<name>A0A081R8G3_SPHCR</name>
<organism evidence="10 11">
    <name type="scientific">Sphingobium chlorophenolicum</name>
    <dbReference type="NCBI Taxonomy" id="46429"/>
    <lineage>
        <taxon>Bacteria</taxon>
        <taxon>Pseudomonadati</taxon>
        <taxon>Pseudomonadota</taxon>
        <taxon>Alphaproteobacteria</taxon>
        <taxon>Sphingomonadales</taxon>
        <taxon>Sphingomonadaceae</taxon>
        <taxon>Sphingobium</taxon>
    </lineage>
</organism>
<keyword evidence="5 8" id="KW-0812">Transmembrane</keyword>
<dbReference type="EMBL" id="JFHR01000081">
    <property type="protein sequence ID" value="KEQ51486.1"/>
    <property type="molecule type" value="Genomic_DNA"/>
</dbReference>
<feature type="transmembrane region" description="Helical" evidence="8">
    <location>
        <begin position="313"/>
        <end position="332"/>
    </location>
</feature>
<evidence type="ECO:0000256" key="3">
    <source>
        <dbReference type="ARBA" id="ARBA00022448"/>
    </source>
</evidence>
<comment type="similarity">
    <text evidence="2">Belongs to the major facilitator superfamily. EmrB family.</text>
</comment>
<feature type="domain" description="Major facilitator superfamily (MFS) profile" evidence="9">
    <location>
        <begin position="19"/>
        <end position="524"/>
    </location>
</feature>
<dbReference type="AlphaFoldDB" id="A0A081R8G3"/>
<comment type="subcellular location">
    <subcellularLocation>
        <location evidence="1">Cell membrane</location>
        <topology evidence="1">Multi-pass membrane protein</topology>
    </subcellularLocation>
</comment>
<dbReference type="OrthoDB" id="9812221at2"/>
<feature type="transmembrane region" description="Helical" evidence="8">
    <location>
        <begin position="172"/>
        <end position="193"/>
    </location>
</feature>
<feature type="transmembrane region" description="Helical" evidence="8">
    <location>
        <begin position="498"/>
        <end position="517"/>
    </location>
</feature>
<evidence type="ECO:0000256" key="7">
    <source>
        <dbReference type="ARBA" id="ARBA00023136"/>
    </source>
</evidence>
<dbReference type="InterPro" id="IPR011701">
    <property type="entry name" value="MFS"/>
</dbReference>
<accession>A0A081R8G3</accession>
<dbReference type="PATRIC" id="fig|46429.4.peg.4222"/>
<evidence type="ECO:0000313" key="11">
    <source>
        <dbReference type="Proteomes" id="UP000028411"/>
    </source>
</evidence>
<evidence type="ECO:0000256" key="4">
    <source>
        <dbReference type="ARBA" id="ARBA00022475"/>
    </source>
</evidence>
<sequence>MTAIATSEPKSIPSSGGILIAAVLLASLTEAVASTVLSLGRSDILGDTYATPDEFAWLDMGYTGLKLIGFVAAPWLISYFGPRKLVLWATIIMGAACALAAVTVDLGALTTLRVVQGFAGGVLLVAGQTLLFFSYPREQQPIVQALFAMGSVVAPATIAPALQGWLLDNQSWTWIFFGNAPIALGAIGLLLMSDAGSDEAVPAGAFDWIGFTFLAAALGCVTYICSQGSRWNWFDEPRIVWLTIAAVTAFVAFLVRQVTTRQQTLLQFGAFKTDDFAFAFVVSFVAGAALFGSAFLIPAFAVTVLAFTPTDAGQLLLPSGGLFIGALLLAALMMQARKIPPIATVPLGILLIMVAMWMLSWSTSQSGSDDMMPAILLRGLGLGFLFLSITLIASGSLPKHLVASGIGMFNVGRQLGGLIGVATLQTLIDHQAVGNQAVLGTSISAGTPAVAERLAATTAMLIGRGMDAAAASQAASLLLGRAVGGQSTVIAFNTAFNAVALLFVIAAPVLIAIKIALSRAGKARRARLSPEGGV</sequence>
<feature type="transmembrane region" description="Helical" evidence="8">
    <location>
        <begin position="145"/>
        <end position="166"/>
    </location>
</feature>
<dbReference type="Pfam" id="PF07690">
    <property type="entry name" value="MFS_1"/>
    <property type="match status" value="1"/>
</dbReference>
<keyword evidence="6 8" id="KW-1133">Transmembrane helix</keyword>
<proteinExistence type="inferred from homology"/>
<protein>
    <submittedName>
        <fullName evidence="10">MFS transporter</fullName>
    </submittedName>
</protein>
<dbReference type="InterPro" id="IPR020846">
    <property type="entry name" value="MFS_dom"/>
</dbReference>
<dbReference type="GO" id="GO:0005886">
    <property type="term" value="C:plasma membrane"/>
    <property type="evidence" value="ECO:0007669"/>
    <property type="project" value="UniProtKB-SubCell"/>
</dbReference>
<dbReference type="eggNOG" id="COG0477">
    <property type="taxonomic scope" value="Bacteria"/>
</dbReference>
<dbReference type="PANTHER" id="PTHR42718:SF9">
    <property type="entry name" value="MAJOR FACILITATOR SUPERFAMILY MULTIDRUG TRANSPORTER MFSC"/>
    <property type="match status" value="1"/>
</dbReference>
<feature type="transmembrane region" description="Helical" evidence="8">
    <location>
        <begin position="57"/>
        <end position="78"/>
    </location>
</feature>
<feature type="transmembrane region" description="Helical" evidence="8">
    <location>
        <begin position="205"/>
        <end position="224"/>
    </location>
</feature>
<feature type="transmembrane region" description="Helical" evidence="8">
    <location>
        <begin position="276"/>
        <end position="307"/>
    </location>
</feature>